<dbReference type="SUPFAM" id="SSF48403">
    <property type="entry name" value="Ankyrin repeat"/>
    <property type="match status" value="1"/>
</dbReference>
<feature type="repeat" description="ANK" evidence="1">
    <location>
        <begin position="346"/>
        <end position="378"/>
    </location>
</feature>
<dbReference type="PRINTS" id="PR01415">
    <property type="entry name" value="ANKYRIN"/>
</dbReference>
<protein>
    <recommendedName>
        <fullName evidence="2">DUF3447 domain-containing protein</fullName>
    </recommendedName>
</protein>
<feature type="domain" description="DUF3447" evidence="2">
    <location>
        <begin position="199"/>
        <end position="274"/>
    </location>
</feature>
<dbReference type="Gene3D" id="1.25.40.20">
    <property type="entry name" value="Ankyrin repeat-containing domain"/>
    <property type="match status" value="2"/>
</dbReference>
<gene>
    <name evidence="3" type="ORF">TVAG_030150</name>
</gene>
<dbReference type="AlphaFoldDB" id="A2FVE2"/>
<dbReference type="PROSITE" id="PS50297">
    <property type="entry name" value="ANK_REP_REGION"/>
    <property type="match status" value="5"/>
</dbReference>
<dbReference type="InParanoid" id="A2FVE2"/>
<feature type="repeat" description="ANK" evidence="1">
    <location>
        <begin position="412"/>
        <end position="444"/>
    </location>
</feature>
<feature type="repeat" description="ANK" evidence="1">
    <location>
        <begin position="313"/>
        <end position="345"/>
    </location>
</feature>
<evidence type="ECO:0000313" key="3">
    <source>
        <dbReference type="EMBL" id="EAX91116.1"/>
    </source>
</evidence>
<dbReference type="Pfam" id="PF12796">
    <property type="entry name" value="Ank_2"/>
    <property type="match status" value="3"/>
</dbReference>
<evidence type="ECO:0000256" key="1">
    <source>
        <dbReference type="PROSITE-ProRule" id="PRU00023"/>
    </source>
</evidence>
<dbReference type="eggNOG" id="KOG4177">
    <property type="taxonomic scope" value="Eukaryota"/>
</dbReference>
<dbReference type="STRING" id="5722.A2FVE2"/>
<accession>A2FVE2</accession>
<dbReference type="OrthoDB" id="4772757at2759"/>
<name>A2FVE2_TRIV3</name>
<feature type="repeat" description="ANK" evidence="1">
    <location>
        <begin position="477"/>
        <end position="504"/>
    </location>
</feature>
<dbReference type="PANTHER" id="PTHR24182:SF13">
    <property type="entry name" value="LD18443P"/>
    <property type="match status" value="1"/>
</dbReference>
<dbReference type="EMBL" id="DS114057">
    <property type="protein sequence ID" value="EAX91116.1"/>
    <property type="molecule type" value="Genomic_DNA"/>
</dbReference>
<keyword evidence="1" id="KW-0040">ANK repeat</keyword>
<reference evidence="3" key="2">
    <citation type="journal article" date="2007" name="Science">
        <title>Draft genome sequence of the sexually transmitted pathogen Trichomonas vaginalis.</title>
        <authorList>
            <person name="Carlton J.M."/>
            <person name="Hirt R.P."/>
            <person name="Silva J.C."/>
            <person name="Delcher A.L."/>
            <person name="Schatz M."/>
            <person name="Zhao Q."/>
            <person name="Wortman J.R."/>
            <person name="Bidwell S.L."/>
            <person name="Alsmark U.C.M."/>
            <person name="Besteiro S."/>
            <person name="Sicheritz-Ponten T."/>
            <person name="Noel C.J."/>
            <person name="Dacks J.B."/>
            <person name="Foster P.G."/>
            <person name="Simillion C."/>
            <person name="Van de Peer Y."/>
            <person name="Miranda-Saavedra D."/>
            <person name="Barton G.J."/>
            <person name="Westrop G.D."/>
            <person name="Mueller S."/>
            <person name="Dessi D."/>
            <person name="Fiori P.L."/>
            <person name="Ren Q."/>
            <person name="Paulsen I."/>
            <person name="Zhang H."/>
            <person name="Bastida-Corcuera F.D."/>
            <person name="Simoes-Barbosa A."/>
            <person name="Brown M.T."/>
            <person name="Hayes R.D."/>
            <person name="Mukherjee M."/>
            <person name="Okumura C.Y."/>
            <person name="Schneider R."/>
            <person name="Smith A.J."/>
            <person name="Vanacova S."/>
            <person name="Villalvazo M."/>
            <person name="Haas B.J."/>
            <person name="Pertea M."/>
            <person name="Feldblyum T.V."/>
            <person name="Utterback T.R."/>
            <person name="Shu C.L."/>
            <person name="Osoegawa K."/>
            <person name="de Jong P.J."/>
            <person name="Hrdy I."/>
            <person name="Horvathova L."/>
            <person name="Zubacova Z."/>
            <person name="Dolezal P."/>
            <person name="Malik S.B."/>
            <person name="Logsdon J.M. Jr."/>
            <person name="Henze K."/>
            <person name="Gupta A."/>
            <person name="Wang C.C."/>
            <person name="Dunne R.L."/>
            <person name="Upcroft J.A."/>
            <person name="Upcroft P."/>
            <person name="White O."/>
            <person name="Salzberg S.L."/>
            <person name="Tang P."/>
            <person name="Chiu C.-H."/>
            <person name="Lee Y.-S."/>
            <person name="Embley T.M."/>
            <person name="Coombs G.H."/>
            <person name="Mottram J.C."/>
            <person name="Tachezy J."/>
            <person name="Fraser-Liggett C.M."/>
            <person name="Johnson P.J."/>
        </authorList>
    </citation>
    <scope>NUCLEOTIDE SEQUENCE [LARGE SCALE GENOMIC DNA]</scope>
    <source>
        <strain evidence="3">G3</strain>
    </source>
</reference>
<dbReference type="Pfam" id="PF11929">
    <property type="entry name" value="DUF3447"/>
    <property type="match status" value="1"/>
</dbReference>
<evidence type="ECO:0000313" key="4">
    <source>
        <dbReference type="Proteomes" id="UP000001542"/>
    </source>
</evidence>
<dbReference type="InterPro" id="IPR002110">
    <property type="entry name" value="Ankyrin_rpt"/>
</dbReference>
<feature type="repeat" description="ANK" evidence="1">
    <location>
        <begin position="444"/>
        <end position="476"/>
    </location>
</feature>
<dbReference type="SMR" id="A2FVE2"/>
<reference evidence="3" key="1">
    <citation type="submission" date="2006-10" db="EMBL/GenBank/DDBJ databases">
        <authorList>
            <person name="Amadeo P."/>
            <person name="Zhao Q."/>
            <person name="Wortman J."/>
            <person name="Fraser-Liggett C."/>
            <person name="Carlton J."/>
        </authorList>
    </citation>
    <scope>NUCLEOTIDE SEQUENCE</scope>
    <source>
        <strain evidence="3">G3</strain>
    </source>
</reference>
<dbReference type="RefSeq" id="XP_001304046.1">
    <property type="nucleotide sequence ID" value="XM_001304045.1"/>
</dbReference>
<dbReference type="KEGG" id="tva:4748810"/>
<sequence>MEKSISIELKQLCKGQNDVFDTLFRLKTSNNDDINQIFEELKSQYIEAKRISPHKIIETIFTAAKYNNRYTKSYWELFKKVYNEYHPTQTIMIDLAFDYFVHKEYGIFLYKDHKESIEEYYQFQSNNYSLNVHEEGTIFRAIMEDNKDSLISFTEKNDFDAEERIENPFYPDPYHLYSLLELCCYHGSVVCFKFLRTKFNLEITPICLQYSFLSGNTHIISECLKVQKPSKECMKYAIISHEIEKVIFLMNDYETKIKLDDCVEYNNLLAFLAYFDQNKSIDDCFAVSPSFGLKSICKYLLDHGADINAKDSHMKTALHYAAEYNNAVIAELLISRGADIESTDSRANTSLIWASQYNSKEVVEILLSHGATITKSTALQSSPLITAASYNSKETAEVLISHGADVNEADDGQKTPLHWAAMCESPETAELLISHGADINLLAQGIPPIQYAADQGSIGMVKVLVSHGADVNFTEDDGFTPLQAAIYRNNKAMVDVLISLGAQVTDDINKSLENMNDYDYD</sequence>
<dbReference type="PROSITE" id="PS50088">
    <property type="entry name" value="ANK_REPEAT"/>
    <property type="match status" value="6"/>
</dbReference>
<dbReference type="Proteomes" id="UP000001542">
    <property type="component" value="Unassembled WGS sequence"/>
</dbReference>
<dbReference type="VEuPathDB" id="TrichDB:TVAGG3_0533810"/>
<feature type="repeat" description="ANK" evidence="1">
    <location>
        <begin position="379"/>
        <end position="411"/>
    </location>
</feature>
<evidence type="ECO:0000259" key="2">
    <source>
        <dbReference type="Pfam" id="PF11929"/>
    </source>
</evidence>
<dbReference type="VEuPathDB" id="TrichDB:TVAG_030150"/>
<dbReference type="InterPro" id="IPR036770">
    <property type="entry name" value="Ankyrin_rpt-contain_sf"/>
</dbReference>
<keyword evidence="4" id="KW-1185">Reference proteome</keyword>
<organism evidence="3 4">
    <name type="scientific">Trichomonas vaginalis (strain ATCC PRA-98 / G3)</name>
    <dbReference type="NCBI Taxonomy" id="412133"/>
    <lineage>
        <taxon>Eukaryota</taxon>
        <taxon>Metamonada</taxon>
        <taxon>Parabasalia</taxon>
        <taxon>Trichomonadida</taxon>
        <taxon>Trichomonadidae</taxon>
        <taxon>Trichomonas</taxon>
    </lineage>
</organism>
<proteinExistence type="predicted"/>
<dbReference type="InterPro" id="IPR020683">
    <property type="entry name" value="DUF3447"/>
</dbReference>
<dbReference type="SMART" id="SM00248">
    <property type="entry name" value="ANK"/>
    <property type="match status" value="8"/>
</dbReference>
<dbReference type="PANTHER" id="PTHR24182">
    <property type="entry name" value="ANKYRIN REPEAT AND SOCS BOX CONTAINING 4"/>
    <property type="match status" value="1"/>
</dbReference>